<keyword evidence="1" id="KW-1133">Transmembrane helix</keyword>
<gene>
    <name evidence="2" type="ORF">GCM10007390_06540</name>
</gene>
<keyword evidence="3" id="KW-1185">Reference proteome</keyword>
<evidence type="ECO:0000313" key="3">
    <source>
        <dbReference type="Proteomes" id="UP000598271"/>
    </source>
</evidence>
<dbReference type="RefSeq" id="WP_189562912.1">
    <property type="nucleotide sequence ID" value="NZ_BMXF01000001.1"/>
</dbReference>
<evidence type="ECO:0000256" key="1">
    <source>
        <dbReference type="SAM" id="Phobius"/>
    </source>
</evidence>
<comment type="caution">
    <text evidence="2">The sequence shown here is derived from an EMBL/GenBank/DDBJ whole genome shotgun (WGS) entry which is preliminary data.</text>
</comment>
<keyword evidence="1" id="KW-0472">Membrane</keyword>
<reference evidence="2 3" key="1">
    <citation type="journal article" date="2014" name="Int. J. Syst. Evol. Microbiol.">
        <title>Complete genome sequence of Corynebacterium casei LMG S-19264T (=DSM 44701T), isolated from a smear-ripened cheese.</title>
        <authorList>
            <consortium name="US DOE Joint Genome Institute (JGI-PGF)"/>
            <person name="Walter F."/>
            <person name="Albersmeier A."/>
            <person name="Kalinowski J."/>
            <person name="Ruckert C."/>
        </authorList>
    </citation>
    <scope>NUCLEOTIDE SEQUENCE [LARGE SCALE GENOMIC DNA]</scope>
    <source>
        <strain evidence="2 3">KCTC 12866</strain>
    </source>
</reference>
<sequence>MRKYIKTGLLMLTLVFPVLIYLFLKVFTTNHYDLPYFVPLRDVANNAIVQSNGDTTFYQIQDFSLKTADGSTISTASLQGKTIVISTVSSPCADTCKEVLSQLARVQSLHQAYPAFFVLTLVSEDNPQLISSIKESREVEEAWKIATVPDSAFSLILQDVFRLSEKVPGLQTISPQARLSLVDDAGFIRGFYDTTDPEEVDRLMAEIRILEHNRKQD</sequence>
<proteinExistence type="predicted"/>
<accession>A0A8J3D092</accession>
<dbReference type="InterPro" id="IPR036249">
    <property type="entry name" value="Thioredoxin-like_sf"/>
</dbReference>
<dbReference type="EMBL" id="BMXF01000001">
    <property type="protein sequence ID" value="GHB55972.1"/>
    <property type="molecule type" value="Genomic_DNA"/>
</dbReference>
<name>A0A8J3D092_9BACT</name>
<organism evidence="2 3">
    <name type="scientific">Persicitalea jodogahamensis</name>
    <dbReference type="NCBI Taxonomy" id="402147"/>
    <lineage>
        <taxon>Bacteria</taxon>
        <taxon>Pseudomonadati</taxon>
        <taxon>Bacteroidota</taxon>
        <taxon>Cytophagia</taxon>
        <taxon>Cytophagales</taxon>
        <taxon>Spirosomataceae</taxon>
        <taxon>Persicitalea</taxon>
    </lineage>
</organism>
<keyword evidence="1" id="KW-0812">Transmembrane</keyword>
<dbReference type="Gene3D" id="3.40.30.10">
    <property type="entry name" value="Glutaredoxin"/>
    <property type="match status" value="1"/>
</dbReference>
<evidence type="ECO:0000313" key="2">
    <source>
        <dbReference type="EMBL" id="GHB55972.1"/>
    </source>
</evidence>
<dbReference type="Proteomes" id="UP000598271">
    <property type="component" value="Unassembled WGS sequence"/>
</dbReference>
<dbReference type="SUPFAM" id="SSF52833">
    <property type="entry name" value="Thioredoxin-like"/>
    <property type="match status" value="1"/>
</dbReference>
<feature type="transmembrane region" description="Helical" evidence="1">
    <location>
        <begin position="7"/>
        <end position="24"/>
    </location>
</feature>
<dbReference type="AlphaFoldDB" id="A0A8J3D092"/>
<protein>
    <submittedName>
        <fullName evidence="2">SCO family protein</fullName>
    </submittedName>
</protein>